<proteinExistence type="predicted"/>
<dbReference type="EMBL" id="UINC01172714">
    <property type="protein sequence ID" value="SVD77930.1"/>
    <property type="molecule type" value="Genomic_DNA"/>
</dbReference>
<protein>
    <submittedName>
        <fullName evidence="1">Uncharacterized protein</fullName>
    </submittedName>
</protein>
<organism evidence="1">
    <name type="scientific">marine metagenome</name>
    <dbReference type="NCBI Taxonomy" id="408172"/>
    <lineage>
        <taxon>unclassified sequences</taxon>
        <taxon>metagenomes</taxon>
        <taxon>ecological metagenomes</taxon>
    </lineage>
</organism>
<dbReference type="AlphaFoldDB" id="A0A382Y473"/>
<sequence>MASAAAWPSSSFLASPPSLALLAAKFSPSISIDSP</sequence>
<reference evidence="1" key="1">
    <citation type="submission" date="2018-05" db="EMBL/GenBank/DDBJ databases">
        <authorList>
            <person name="Lanie J.A."/>
            <person name="Ng W.-L."/>
            <person name="Kazmierczak K.M."/>
            <person name="Andrzejewski T.M."/>
            <person name="Davidsen T.M."/>
            <person name="Wayne K.J."/>
            <person name="Tettelin H."/>
            <person name="Glass J.I."/>
            <person name="Rusch D."/>
            <person name="Podicherti R."/>
            <person name="Tsui H.-C.T."/>
            <person name="Winkler M.E."/>
        </authorList>
    </citation>
    <scope>NUCLEOTIDE SEQUENCE</scope>
</reference>
<gene>
    <name evidence="1" type="ORF">METZ01_LOCUS430784</name>
</gene>
<evidence type="ECO:0000313" key="1">
    <source>
        <dbReference type="EMBL" id="SVD77930.1"/>
    </source>
</evidence>
<accession>A0A382Y473</accession>
<name>A0A382Y473_9ZZZZ</name>